<feature type="transmembrane region" description="Helical" evidence="1">
    <location>
        <begin position="232"/>
        <end position="253"/>
    </location>
</feature>
<organism evidence="2 3">
    <name type="scientific">Eiseniibacteriota bacterium</name>
    <dbReference type="NCBI Taxonomy" id="2212470"/>
    <lineage>
        <taxon>Bacteria</taxon>
        <taxon>Candidatus Eiseniibacteriota</taxon>
    </lineage>
</organism>
<evidence type="ECO:0000256" key="1">
    <source>
        <dbReference type="SAM" id="Phobius"/>
    </source>
</evidence>
<dbReference type="AlphaFoldDB" id="A0A538SJQ4"/>
<dbReference type="Proteomes" id="UP000316292">
    <property type="component" value="Unassembled WGS sequence"/>
</dbReference>
<accession>A0A538SJQ4</accession>
<keyword evidence="1" id="KW-0472">Membrane</keyword>
<feature type="transmembrane region" description="Helical" evidence="1">
    <location>
        <begin position="411"/>
        <end position="430"/>
    </location>
</feature>
<keyword evidence="2" id="KW-0808">Transferase</keyword>
<gene>
    <name evidence="2" type="ORF">E6K71_00110</name>
</gene>
<keyword evidence="1" id="KW-1133">Transmembrane helix</keyword>
<feature type="transmembrane region" description="Helical" evidence="1">
    <location>
        <begin position="12"/>
        <end position="33"/>
    </location>
</feature>
<evidence type="ECO:0000313" key="2">
    <source>
        <dbReference type="EMBL" id="TMQ51597.1"/>
    </source>
</evidence>
<feature type="transmembrane region" description="Helical" evidence="1">
    <location>
        <begin position="331"/>
        <end position="351"/>
    </location>
</feature>
<feature type="transmembrane region" description="Helical" evidence="1">
    <location>
        <begin position="200"/>
        <end position="220"/>
    </location>
</feature>
<proteinExistence type="predicted"/>
<evidence type="ECO:0000313" key="3">
    <source>
        <dbReference type="Proteomes" id="UP000316292"/>
    </source>
</evidence>
<name>A0A538SJQ4_UNCEI</name>
<feature type="transmembrane region" description="Helical" evidence="1">
    <location>
        <begin position="386"/>
        <end position="405"/>
    </location>
</feature>
<feature type="transmembrane region" description="Helical" evidence="1">
    <location>
        <begin position="138"/>
        <end position="154"/>
    </location>
</feature>
<comment type="caution">
    <text evidence="2">The sequence shown here is derived from an EMBL/GenBank/DDBJ whole genome shotgun (WGS) entry which is preliminary data.</text>
</comment>
<reference evidence="2 3" key="1">
    <citation type="journal article" date="2019" name="Nat. Microbiol.">
        <title>Mediterranean grassland soil C-N compound turnover is dependent on rainfall and depth, and is mediated by genomically divergent microorganisms.</title>
        <authorList>
            <person name="Diamond S."/>
            <person name="Andeer P.F."/>
            <person name="Li Z."/>
            <person name="Crits-Christoph A."/>
            <person name="Burstein D."/>
            <person name="Anantharaman K."/>
            <person name="Lane K.R."/>
            <person name="Thomas B.C."/>
            <person name="Pan C."/>
            <person name="Northen T.R."/>
            <person name="Banfield J.F."/>
        </authorList>
    </citation>
    <scope>NUCLEOTIDE SEQUENCE [LARGE SCALE GENOMIC DNA]</scope>
    <source>
        <strain evidence="2">WS_1</strain>
    </source>
</reference>
<keyword evidence="1" id="KW-0812">Transmembrane</keyword>
<dbReference type="EMBL" id="VBOR01000003">
    <property type="protein sequence ID" value="TMQ51597.1"/>
    <property type="molecule type" value="Genomic_DNA"/>
</dbReference>
<dbReference type="GO" id="GO:0016740">
    <property type="term" value="F:transferase activity"/>
    <property type="evidence" value="ECO:0007669"/>
    <property type="project" value="UniProtKB-KW"/>
</dbReference>
<feature type="transmembrane region" description="Helical" evidence="1">
    <location>
        <begin position="108"/>
        <end position="126"/>
    </location>
</feature>
<sequence>MAAHWGRPLSARVTYPILPLYLVVTLAFTWPLVLHFGDSIPAIWTGFDPMVQAFLLGWDANALASHPARLFHPPIFYPERNTLTYMDHMIGESVVAAPAFLIGHSAAAAYNFLFLLSFVLSGWAVYRLARLFPVSRPAAFLAGLLFAFSPYRLSNLDLLNQLQTQFLPLGLFFGIRYVRKARTRDLVGTMGALTAQATFGWYYTYYLAVALGVLFLYALLRREPGTEPRHTGRLAVAALLTILIVFPIAVPYIREARALPEFRRSLGESALYSADVLDYVKLNQNSRMSRWIPVPTGAQGYWPGLVTLPLAILGAREVWRRRDGAHENMRRLGEGGYFVILAGVSFVLSLGPILHAAGARIWIPLPYAALYYLIPGFSSMRAPGRFASLFVLSLSVLAAFGYEWLRHRPWNAVWQVAAVGAFPLALLAAWPSPLSLIEVPSRDRLPGAYSWLEAQPGRQPVLEIPVPAQDGDENQTHAARQFVALYHGHPRLDGTSGFVSRKYRRFRSVIQSFPSSEALRAAEELGAKLIVVHFGDYPAEQREVLSTRIGAEERLHLRARFGDDVVYELGR</sequence>
<protein>
    <submittedName>
        <fullName evidence="2">Glycosyltransferase family 39 protein</fullName>
    </submittedName>
</protein>